<keyword evidence="3 6" id="KW-0658">Purine biosynthesis</keyword>
<evidence type="ECO:0000259" key="7">
    <source>
        <dbReference type="Pfam" id="PF00551"/>
    </source>
</evidence>
<feature type="active site" description="Proton donor" evidence="6">
    <location>
        <position position="121"/>
    </location>
</feature>
<dbReference type="InterPro" id="IPR001555">
    <property type="entry name" value="GART_AS"/>
</dbReference>
<evidence type="ECO:0000256" key="4">
    <source>
        <dbReference type="ARBA" id="ARBA00038440"/>
    </source>
</evidence>
<dbReference type="PROSITE" id="PS00373">
    <property type="entry name" value="GART"/>
    <property type="match status" value="1"/>
</dbReference>
<dbReference type="EC" id="2.1.2.2" evidence="6"/>
<evidence type="ECO:0000256" key="1">
    <source>
        <dbReference type="ARBA" id="ARBA00005054"/>
    </source>
</evidence>
<dbReference type="FunFam" id="3.40.50.170:FF:000008">
    <property type="entry name" value="Phosphoribosylglycinamide formyltransferase"/>
    <property type="match status" value="1"/>
</dbReference>
<keyword evidence="9" id="KW-1185">Reference proteome</keyword>
<feature type="binding site" evidence="6">
    <location>
        <position position="119"/>
    </location>
    <ligand>
        <name>(6R)-10-formyltetrahydrofolate</name>
        <dbReference type="ChEBI" id="CHEBI:195366"/>
    </ligand>
</feature>
<proteinExistence type="inferred from homology"/>
<keyword evidence="2 6" id="KW-0808">Transferase</keyword>
<dbReference type="EMBL" id="FONZ01000001">
    <property type="protein sequence ID" value="SFE78505.1"/>
    <property type="molecule type" value="Genomic_DNA"/>
</dbReference>
<dbReference type="InterPro" id="IPR004607">
    <property type="entry name" value="GART"/>
</dbReference>
<dbReference type="UniPathway" id="UPA00074">
    <property type="reaction ID" value="UER00126"/>
</dbReference>
<dbReference type="Pfam" id="PF00551">
    <property type="entry name" value="Formyl_trans_N"/>
    <property type="match status" value="1"/>
</dbReference>
<dbReference type="SUPFAM" id="SSF53328">
    <property type="entry name" value="Formyltransferase"/>
    <property type="match status" value="1"/>
</dbReference>
<name>A0A1I2DD39_9MICO</name>
<feature type="domain" description="Formyl transferase N-terminal" evidence="7">
    <location>
        <begin position="15"/>
        <end position="192"/>
    </location>
</feature>
<dbReference type="PANTHER" id="PTHR43369:SF2">
    <property type="entry name" value="PHOSPHORIBOSYLGLYCINAMIDE FORMYLTRANSFERASE"/>
    <property type="match status" value="1"/>
</dbReference>
<feature type="site" description="Raises pKa of active site His" evidence="6">
    <location>
        <position position="157"/>
    </location>
</feature>
<dbReference type="OrthoDB" id="9806170at2"/>
<dbReference type="Gene3D" id="3.40.50.170">
    <property type="entry name" value="Formyl transferase, N-terminal domain"/>
    <property type="match status" value="1"/>
</dbReference>
<evidence type="ECO:0000256" key="6">
    <source>
        <dbReference type="HAMAP-Rule" id="MF_01930"/>
    </source>
</evidence>
<dbReference type="InterPro" id="IPR002376">
    <property type="entry name" value="Formyl_transf_N"/>
</dbReference>
<reference evidence="9" key="1">
    <citation type="submission" date="2016-10" db="EMBL/GenBank/DDBJ databases">
        <authorList>
            <person name="Varghese N."/>
            <person name="Submissions S."/>
        </authorList>
    </citation>
    <scope>NUCLEOTIDE SEQUENCE [LARGE SCALE GENOMIC DNA]</scope>
    <source>
        <strain evidence="9">DSM 19083</strain>
    </source>
</reference>
<feature type="binding site" evidence="6">
    <location>
        <begin position="102"/>
        <end position="105"/>
    </location>
    <ligand>
        <name>(6R)-10-formyltetrahydrofolate</name>
        <dbReference type="ChEBI" id="CHEBI:195366"/>
    </ligand>
</feature>
<comment type="similarity">
    <text evidence="4 6">Belongs to the GART family.</text>
</comment>
<dbReference type="GO" id="GO:0005829">
    <property type="term" value="C:cytosol"/>
    <property type="evidence" value="ECO:0007669"/>
    <property type="project" value="TreeGrafter"/>
</dbReference>
<evidence type="ECO:0000256" key="3">
    <source>
        <dbReference type="ARBA" id="ARBA00022755"/>
    </source>
</evidence>
<dbReference type="STRING" id="285351.SAMN04488035_0510"/>
<sequence>MPTLTTSPRADGPARLVVLLSGAGSNLAALLAAHEDPAYGARVVAVVSDRPDAGGLDLARAAGVATVVVRPADFSARPEWDGALAQAVRVFAPDLVVSAGFMRILGAPFLDEFGGRILNTHPALLPAFPGAHGVRDALAYGVRVTGCTVHVVDAGVDTGPILAQAAVEVLHDDDEASLHERIKVAERELLVTWVGRAAREGLRVEGRRALVGHG</sequence>
<evidence type="ECO:0000313" key="8">
    <source>
        <dbReference type="EMBL" id="SFE78505.1"/>
    </source>
</evidence>
<dbReference type="AlphaFoldDB" id="A0A1I2DD39"/>
<evidence type="ECO:0000256" key="5">
    <source>
        <dbReference type="ARBA" id="ARBA00047664"/>
    </source>
</evidence>
<feature type="binding site" evidence="6">
    <location>
        <position position="77"/>
    </location>
    <ligand>
        <name>(6R)-10-formyltetrahydrofolate</name>
        <dbReference type="ChEBI" id="CHEBI:195366"/>
    </ligand>
</feature>
<evidence type="ECO:0000256" key="2">
    <source>
        <dbReference type="ARBA" id="ARBA00022679"/>
    </source>
</evidence>
<organism evidence="8 9">
    <name type="scientific">Flavimobilis marinus</name>
    <dbReference type="NCBI Taxonomy" id="285351"/>
    <lineage>
        <taxon>Bacteria</taxon>
        <taxon>Bacillati</taxon>
        <taxon>Actinomycetota</taxon>
        <taxon>Actinomycetes</taxon>
        <taxon>Micrococcales</taxon>
        <taxon>Jonesiaceae</taxon>
        <taxon>Flavimobilis</taxon>
    </lineage>
</organism>
<evidence type="ECO:0000313" key="9">
    <source>
        <dbReference type="Proteomes" id="UP000198520"/>
    </source>
</evidence>
<protein>
    <recommendedName>
        <fullName evidence="6">Phosphoribosylglycinamide formyltransferase</fullName>
        <ecNumber evidence="6">2.1.2.2</ecNumber>
    </recommendedName>
    <alternativeName>
        <fullName evidence="6">5'-phosphoribosylglycinamide transformylase</fullName>
    </alternativeName>
    <alternativeName>
        <fullName evidence="6">GAR transformylase</fullName>
        <shortName evidence="6">GART</shortName>
    </alternativeName>
</protein>
<dbReference type="PANTHER" id="PTHR43369">
    <property type="entry name" value="PHOSPHORIBOSYLGLYCINAMIDE FORMYLTRANSFERASE"/>
    <property type="match status" value="1"/>
</dbReference>
<accession>A0A1I2DD39</accession>
<dbReference type="InterPro" id="IPR036477">
    <property type="entry name" value="Formyl_transf_N_sf"/>
</dbReference>
<dbReference type="Proteomes" id="UP000198520">
    <property type="component" value="Unassembled WGS sequence"/>
</dbReference>
<dbReference type="NCBIfam" id="TIGR00639">
    <property type="entry name" value="PurN"/>
    <property type="match status" value="1"/>
</dbReference>
<comment type="catalytic activity">
    <reaction evidence="5 6">
        <text>N(1)-(5-phospho-beta-D-ribosyl)glycinamide + (6R)-10-formyltetrahydrofolate = N(2)-formyl-N(1)-(5-phospho-beta-D-ribosyl)glycinamide + (6S)-5,6,7,8-tetrahydrofolate + H(+)</text>
        <dbReference type="Rhea" id="RHEA:15053"/>
        <dbReference type="ChEBI" id="CHEBI:15378"/>
        <dbReference type="ChEBI" id="CHEBI:57453"/>
        <dbReference type="ChEBI" id="CHEBI:143788"/>
        <dbReference type="ChEBI" id="CHEBI:147286"/>
        <dbReference type="ChEBI" id="CHEBI:195366"/>
        <dbReference type="EC" id="2.1.2.2"/>
    </reaction>
</comment>
<dbReference type="GO" id="GO:0004644">
    <property type="term" value="F:phosphoribosylglycinamide formyltransferase activity"/>
    <property type="evidence" value="ECO:0007669"/>
    <property type="project" value="UniProtKB-UniRule"/>
</dbReference>
<dbReference type="CDD" id="cd08645">
    <property type="entry name" value="FMT_core_GART"/>
    <property type="match status" value="1"/>
</dbReference>
<feature type="binding site" evidence="6">
    <location>
        <begin position="24"/>
        <end position="26"/>
    </location>
    <ligand>
        <name>N(1)-(5-phospho-beta-D-ribosyl)glycinamide</name>
        <dbReference type="ChEBI" id="CHEBI:143788"/>
    </ligand>
</feature>
<gene>
    <name evidence="6" type="primary">purN</name>
    <name evidence="8" type="ORF">SAMN04488035_0510</name>
</gene>
<dbReference type="RefSeq" id="WP_093374757.1">
    <property type="nucleotide sequence ID" value="NZ_BNAN01000001.1"/>
</dbReference>
<dbReference type="HAMAP" id="MF_01930">
    <property type="entry name" value="PurN"/>
    <property type="match status" value="1"/>
</dbReference>
<dbReference type="GO" id="GO:0006189">
    <property type="term" value="P:'de novo' IMP biosynthetic process"/>
    <property type="evidence" value="ECO:0007669"/>
    <property type="project" value="UniProtKB-UniRule"/>
</dbReference>
<comment type="function">
    <text evidence="6">Catalyzes the transfer of a formyl group from 10-formyltetrahydrofolate to 5-phospho-ribosyl-glycinamide (GAR), producing 5-phospho-ribosyl-N-formylglycinamide (FGAR) and tetrahydrofolate.</text>
</comment>
<comment type="pathway">
    <text evidence="1 6">Purine metabolism; IMP biosynthesis via de novo pathway; N(2)-formyl-N(1)-(5-phospho-D-ribosyl)glycinamide from N(1)-(5-phospho-D-ribosyl)glycinamide (10-formyl THF route): step 1/1.</text>
</comment>